<evidence type="ECO:0000313" key="8">
    <source>
        <dbReference type="EMBL" id="QFZ22217.1"/>
    </source>
</evidence>
<dbReference type="Proteomes" id="UP000325787">
    <property type="component" value="Chromosome"/>
</dbReference>
<comment type="similarity">
    <text evidence="1">Belongs to the peptidase C40 family.</text>
</comment>
<feature type="signal peptide" evidence="6">
    <location>
        <begin position="1"/>
        <end position="50"/>
    </location>
</feature>
<dbReference type="GO" id="GO:0006508">
    <property type="term" value="P:proteolysis"/>
    <property type="evidence" value="ECO:0007669"/>
    <property type="project" value="UniProtKB-KW"/>
</dbReference>
<dbReference type="InterPro" id="IPR038765">
    <property type="entry name" value="Papain-like_cys_pep_sf"/>
</dbReference>
<dbReference type="Gene3D" id="3.90.1720.10">
    <property type="entry name" value="endopeptidase domain like (from Nostoc punctiforme)"/>
    <property type="match status" value="1"/>
</dbReference>
<dbReference type="Pfam" id="PF00877">
    <property type="entry name" value="NLPC_P60"/>
    <property type="match status" value="1"/>
</dbReference>
<name>A0A5Q0H7M2_SACSY</name>
<reference evidence="9" key="1">
    <citation type="journal article" date="2021" name="Curr. Microbiol.">
        <title>Complete genome of nocamycin-producing strain Saccharothrix syringae NRRL B-16468 reveals the biosynthetic potential for secondary metabolites.</title>
        <authorList>
            <person name="Mo X."/>
            <person name="Yang S."/>
        </authorList>
    </citation>
    <scope>NUCLEOTIDE SEQUENCE [LARGE SCALE GENOMIC DNA]</scope>
    <source>
        <strain evidence="9">ATCC 51364 / DSM 43886 / JCM 6844 / KCTC 9398 / NBRC 14523 / NRRL B-16468 / INA 2240</strain>
    </source>
</reference>
<keyword evidence="9" id="KW-1185">Reference proteome</keyword>
<proteinExistence type="inferred from homology"/>
<keyword evidence="5" id="KW-0175">Coiled coil</keyword>
<evidence type="ECO:0000256" key="2">
    <source>
        <dbReference type="ARBA" id="ARBA00022670"/>
    </source>
</evidence>
<evidence type="ECO:0000259" key="7">
    <source>
        <dbReference type="PROSITE" id="PS51935"/>
    </source>
</evidence>
<sequence length="359" mass="37460">MRNVIRVKAVNRVAQPHVPPFVNGHTGRRSTALAAAVVVAALAAPAPAVAQPASDALAEYERLSREAERLHEEHLEAQEELAAKRGELDRATADLTEAARLGETARADEEAFRGRVDLLTEATFQGARLDGLSALLVSGSQQDFLNRMSALGVLAADSEEALGRLSAAVDSAELARTGARDAQQRAAAATGEAERLVAELAERESAAQRQVSDARAHYRSLSAADKATLAAPGDTSAVAVPAGAAGAALRFALDQRGEPYVFGSNGPDSWDCSSLTQAAYRAAGVSIPRTTYTQATVGRAVSRAEVQPGDLIIYYAGQSHVAMAVDGVRAVHASTEGVPVKIADIDSIGPISTIRRVVG</sequence>
<dbReference type="SUPFAM" id="SSF54001">
    <property type="entry name" value="Cysteine proteinases"/>
    <property type="match status" value="1"/>
</dbReference>
<organism evidence="8 9">
    <name type="scientific">Saccharothrix syringae</name>
    <name type="common">Nocardiopsis syringae</name>
    <dbReference type="NCBI Taxonomy" id="103733"/>
    <lineage>
        <taxon>Bacteria</taxon>
        <taxon>Bacillati</taxon>
        <taxon>Actinomycetota</taxon>
        <taxon>Actinomycetes</taxon>
        <taxon>Pseudonocardiales</taxon>
        <taxon>Pseudonocardiaceae</taxon>
        <taxon>Saccharothrix</taxon>
    </lineage>
</organism>
<evidence type="ECO:0000313" key="9">
    <source>
        <dbReference type="Proteomes" id="UP000325787"/>
    </source>
</evidence>
<keyword evidence="6" id="KW-0732">Signal</keyword>
<keyword evidence="2" id="KW-0645">Protease</keyword>
<keyword evidence="4" id="KW-0788">Thiol protease</keyword>
<evidence type="ECO:0000256" key="6">
    <source>
        <dbReference type="SAM" id="SignalP"/>
    </source>
</evidence>
<accession>A0A5Q0H7M2</accession>
<dbReference type="InterPro" id="IPR000064">
    <property type="entry name" value="NLP_P60_dom"/>
</dbReference>
<dbReference type="EMBL" id="CP034550">
    <property type="protein sequence ID" value="QFZ22217.1"/>
    <property type="molecule type" value="Genomic_DNA"/>
</dbReference>
<evidence type="ECO:0000256" key="3">
    <source>
        <dbReference type="ARBA" id="ARBA00022801"/>
    </source>
</evidence>
<feature type="chain" id="PRO_5024893697" evidence="6">
    <location>
        <begin position="51"/>
        <end position="359"/>
    </location>
</feature>
<dbReference type="PROSITE" id="PS51935">
    <property type="entry name" value="NLPC_P60"/>
    <property type="match status" value="1"/>
</dbReference>
<evidence type="ECO:0000256" key="5">
    <source>
        <dbReference type="SAM" id="Coils"/>
    </source>
</evidence>
<keyword evidence="3 8" id="KW-0378">Hydrolase</keyword>
<protein>
    <submittedName>
        <fullName evidence="8">Glycoside hydrolase</fullName>
    </submittedName>
</protein>
<evidence type="ECO:0000256" key="4">
    <source>
        <dbReference type="ARBA" id="ARBA00022807"/>
    </source>
</evidence>
<dbReference type="AlphaFoldDB" id="A0A5Q0H7M2"/>
<dbReference type="OrthoDB" id="5177647at2"/>
<feature type="domain" description="NlpC/P60" evidence="7">
    <location>
        <begin position="242"/>
        <end position="359"/>
    </location>
</feature>
<evidence type="ECO:0000256" key="1">
    <source>
        <dbReference type="ARBA" id="ARBA00007074"/>
    </source>
</evidence>
<dbReference type="PANTHER" id="PTHR47359:SF3">
    <property type="entry name" value="NLP_P60 DOMAIN-CONTAINING PROTEIN-RELATED"/>
    <property type="match status" value="1"/>
</dbReference>
<feature type="coiled-coil region" evidence="5">
    <location>
        <begin position="53"/>
        <end position="94"/>
    </location>
</feature>
<dbReference type="InterPro" id="IPR051794">
    <property type="entry name" value="PG_Endopeptidase_C40"/>
</dbReference>
<gene>
    <name evidence="8" type="ORF">EKG83_36670</name>
</gene>
<dbReference type="KEGG" id="ssyi:EKG83_36670"/>
<dbReference type="GO" id="GO:0008234">
    <property type="term" value="F:cysteine-type peptidase activity"/>
    <property type="evidence" value="ECO:0007669"/>
    <property type="project" value="UniProtKB-KW"/>
</dbReference>
<dbReference type="PANTHER" id="PTHR47359">
    <property type="entry name" value="PEPTIDOGLYCAN DL-ENDOPEPTIDASE CWLO"/>
    <property type="match status" value="1"/>
</dbReference>